<organism evidence="1 2">
    <name type="scientific">Strongyloides venezuelensis</name>
    <name type="common">Threadworm</name>
    <dbReference type="NCBI Taxonomy" id="75913"/>
    <lineage>
        <taxon>Eukaryota</taxon>
        <taxon>Metazoa</taxon>
        <taxon>Ecdysozoa</taxon>
        <taxon>Nematoda</taxon>
        <taxon>Chromadorea</taxon>
        <taxon>Rhabditida</taxon>
        <taxon>Tylenchina</taxon>
        <taxon>Panagrolaimomorpha</taxon>
        <taxon>Strongyloidoidea</taxon>
        <taxon>Strongyloididae</taxon>
        <taxon>Strongyloides</taxon>
    </lineage>
</organism>
<protein>
    <submittedName>
        <fullName evidence="2">Transcriptional regulator</fullName>
    </submittedName>
</protein>
<sequence>MPSREEKLKCVLSAANALGFNISQNVTLGKQLSVINLLERGYSDTPEELAKNIESIVSNIKRILKTTTVWLRSPKISKQLERMQFKDAMEFAADNENGESTHPVSEKKQIMILKSKLSKKLMERLRTEDQG</sequence>
<proteinExistence type="predicted"/>
<keyword evidence="1" id="KW-1185">Reference proteome</keyword>
<dbReference type="Proteomes" id="UP000035680">
    <property type="component" value="Unassembled WGS sequence"/>
</dbReference>
<name>A0A0K0FWF6_STRVS</name>
<accession>A0A0K0FWF6</accession>
<evidence type="ECO:0000313" key="1">
    <source>
        <dbReference type="Proteomes" id="UP000035680"/>
    </source>
</evidence>
<dbReference type="STRING" id="75913.A0A0K0FWF6"/>
<reference evidence="2" key="2">
    <citation type="submission" date="2015-08" db="UniProtKB">
        <authorList>
            <consortium name="WormBaseParasite"/>
        </authorList>
    </citation>
    <scope>IDENTIFICATION</scope>
</reference>
<evidence type="ECO:0000313" key="2">
    <source>
        <dbReference type="WBParaSite" id="SVE_1674200.1"/>
    </source>
</evidence>
<reference evidence="1" key="1">
    <citation type="submission" date="2014-07" db="EMBL/GenBank/DDBJ databases">
        <authorList>
            <person name="Martin A.A"/>
            <person name="De Silva N."/>
        </authorList>
    </citation>
    <scope>NUCLEOTIDE SEQUENCE</scope>
</reference>
<dbReference type="WBParaSite" id="SVE_1674200.1">
    <property type="protein sequence ID" value="SVE_1674200.1"/>
    <property type="gene ID" value="SVE_1674200"/>
</dbReference>
<dbReference type="AlphaFoldDB" id="A0A0K0FWF6"/>